<sequence>MELLFLGTGAGIPSKQRNVSSLALIMPEYKGDTWLFDCGEATQHQILEHPVRLGKVSRIFITHLHGDHIYGLPGVLGSRSFQGAETPLTVYGPKGLRSFIEVAMQTSCTYLRYPLTIHEVEEGDTLKEGPFTVTVGKLDHGIPCFGYRLQEDEQPGALDIEKLKAEGIPPGPHYQEIKQGKTVTLPDGRVINGQDYIHPPKPGRILAILGDTRPTPSAEALAQHADVLVHESTYGAGQEGLATAHHHSTCVQAATVAKNANAKALILTHISSRFMEEDHAQLLKEAQTVFTAVQIAHDGFRYQL</sequence>
<dbReference type="PANTHER" id="PTHR46018:SF2">
    <property type="entry name" value="ZINC PHOSPHODIESTERASE ELAC PROTEIN 1"/>
    <property type="match status" value="1"/>
</dbReference>
<comment type="cofactor">
    <cofactor evidence="10">
        <name>Zn(2+)</name>
        <dbReference type="ChEBI" id="CHEBI:29105"/>
    </cofactor>
    <text evidence="10">Binds 2 Zn(2+) ions.</text>
</comment>
<evidence type="ECO:0000256" key="5">
    <source>
        <dbReference type="ARBA" id="ARBA00022723"/>
    </source>
</evidence>
<evidence type="ECO:0000256" key="4">
    <source>
        <dbReference type="ARBA" id="ARBA00022722"/>
    </source>
</evidence>
<dbReference type="NCBIfam" id="NF000800">
    <property type="entry name" value="PRK00055.1-1"/>
    <property type="match status" value="1"/>
</dbReference>
<accession>A0AA45WIV3</accession>
<keyword evidence="5 10" id="KW-0479">Metal-binding</keyword>
<keyword evidence="6 10" id="KW-0255">Endonuclease</keyword>
<organism evidence="11 12">
    <name type="scientific">Laceyella tengchongensis</name>
    <dbReference type="NCBI Taxonomy" id="574699"/>
    <lineage>
        <taxon>Bacteria</taxon>
        <taxon>Bacillati</taxon>
        <taxon>Bacillota</taxon>
        <taxon>Bacilli</taxon>
        <taxon>Bacillales</taxon>
        <taxon>Thermoactinomycetaceae</taxon>
        <taxon>Laceyella</taxon>
    </lineage>
</organism>
<keyword evidence="8 10" id="KW-0862">Zinc</keyword>
<evidence type="ECO:0000256" key="6">
    <source>
        <dbReference type="ARBA" id="ARBA00022759"/>
    </source>
</evidence>
<dbReference type="InterPro" id="IPR036866">
    <property type="entry name" value="RibonucZ/Hydroxyglut_hydro"/>
</dbReference>
<dbReference type="CDD" id="cd07717">
    <property type="entry name" value="RNaseZ_ZiPD-like_MBL-fold"/>
    <property type="match status" value="1"/>
</dbReference>
<evidence type="ECO:0000256" key="10">
    <source>
        <dbReference type="HAMAP-Rule" id="MF_01818"/>
    </source>
</evidence>
<dbReference type="GO" id="GO:0008270">
    <property type="term" value="F:zinc ion binding"/>
    <property type="evidence" value="ECO:0007669"/>
    <property type="project" value="UniProtKB-UniRule"/>
</dbReference>
<comment type="function">
    <text evidence="9 10">Zinc phosphodiesterase, which displays some tRNA 3'-processing endonuclease activity. Probably involved in tRNA maturation, by removing a 3'-trailer from precursor tRNA.</text>
</comment>
<dbReference type="Pfam" id="PF23023">
    <property type="entry name" value="Anti-Pycsar_Apyc1"/>
    <property type="match status" value="1"/>
</dbReference>
<keyword evidence="7 10" id="KW-0378">Hydrolase</keyword>
<gene>
    <name evidence="10" type="primary">rnz</name>
    <name evidence="11" type="ORF">SAMN06265361_101213</name>
</gene>
<dbReference type="EMBL" id="FXTU01000001">
    <property type="protein sequence ID" value="SMP01269.1"/>
    <property type="molecule type" value="Genomic_DNA"/>
</dbReference>
<keyword evidence="3 10" id="KW-0819">tRNA processing</keyword>
<feature type="binding site" evidence="10">
    <location>
        <position position="211"/>
    </location>
    <ligand>
        <name>Zn(2+)</name>
        <dbReference type="ChEBI" id="CHEBI:29105"/>
        <label>2</label>
        <note>catalytic</note>
    </ligand>
</feature>
<keyword evidence="12" id="KW-1185">Reference proteome</keyword>
<proteinExistence type="inferred from homology"/>
<evidence type="ECO:0000256" key="2">
    <source>
        <dbReference type="ARBA" id="ARBA00012477"/>
    </source>
</evidence>
<evidence type="ECO:0000256" key="8">
    <source>
        <dbReference type="ARBA" id="ARBA00022833"/>
    </source>
</evidence>
<dbReference type="Gene3D" id="3.60.15.10">
    <property type="entry name" value="Ribonuclease Z/Hydroxyacylglutathione hydrolase-like"/>
    <property type="match status" value="1"/>
</dbReference>
<feature type="binding site" evidence="10">
    <location>
        <position position="67"/>
    </location>
    <ligand>
        <name>Zn(2+)</name>
        <dbReference type="ChEBI" id="CHEBI:29105"/>
        <label>2</label>
        <note>catalytic</note>
    </ligand>
</feature>
<feature type="binding site" evidence="10">
    <location>
        <position position="65"/>
    </location>
    <ligand>
        <name>Zn(2+)</name>
        <dbReference type="ChEBI" id="CHEBI:29105"/>
        <label>1</label>
        <note>catalytic</note>
    </ligand>
</feature>
<feature type="binding site" evidence="10">
    <location>
        <position position="63"/>
    </location>
    <ligand>
        <name>Zn(2+)</name>
        <dbReference type="ChEBI" id="CHEBI:29105"/>
        <label>1</label>
        <note>catalytic</note>
    </ligand>
</feature>
<dbReference type="GO" id="GO:0042781">
    <property type="term" value="F:3'-tRNA processing endoribonuclease activity"/>
    <property type="evidence" value="ECO:0007669"/>
    <property type="project" value="UniProtKB-UniRule"/>
</dbReference>
<dbReference type="RefSeq" id="WP_284723826.1">
    <property type="nucleotide sequence ID" value="NZ_FXTU01000001.1"/>
</dbReference>
<comment type="similarity">
    <text evidence="10">Belongs to the RNase Z family.</text>
</comment>
<feature type="active site" description="Proton acceptor" evidence="10">
    <location>
        <position position="67"/>
    </location>
</feature>
<dbReference type="NCBIfam" id="NF000801">
    <property type="entry name" value="PRK00055.1-3"/>
    <property type="match status" value="1"/>
</dbReference>
<name>A0AA45WIV3_9BACL</name>
<dbReference type="FunFam" id="3.60.15.10:FF:000002">
    <property type="entry name" value="Ribonuclease Z"/>
    <property type="match status" value="1"/>
</dbReference>
<dbReference type="GO" id="GO:0042802">
    <property type="term" value="F:identical protein binding"/>
    <property type="evidence" value="ECO:0007669"/>
    <property type="project" value="UniProtKB-ARBA"/>
</dbReference>
<evidence type="ECO:0000256" key="1">
    <source>
        <dbReference type="ARBA" id="ARBA00011738"/>
    </source>
</evidence>
<dbReference type="SUPFAM" id="SSF56281">
    <property type="entry name" value="Metallo-hydrolase/oxidoreductase"/>
    <property type="match status" value="1"/>
</dbReference>
<feature type="binding site" evidence="10">
    <location>
        <position position="211"/>
    </location>
    <ligand>
        <name>Zn(2+)</name>
        <dbReference type="ChEBI" id="CHEBI:29105"/>
        <label>1</label>
        <note>catalytic</note>
    </ligand>
</feature>
<dbReference type="EC" id="3.1.26.11" evidence="2 10"/>
<reference evidence="11" key="1">
    <citation type="submission" date="2017-05" db="EMBL/GenBank/DDBJ databases">
        <authorList>
            <person name="Varghese N."/>
            <person name="Submissions S."/>
        </authorList>
    </citation>
    <scope>NUCLEOTIDE SEQUENCE</scope>
    <source>
        <strain evidence="11">DSM 45262</strain>
    </source>
</reference>
<dbReference type="InterPro" id="IPR013471">
    <property type="entry name" value="RNase_Z/BN"/>
</dbReference>
<evidence type="ECO:0000256" key="9">
    <source>
        <dbReference type="ARBA" id="ARBA00057812"/>
    </source>
</evidence>
<dbReference type="NCBIfam" id="TIGR02651">
    <property type="entry name" value="RNase_Z"/>
    <property type="match status" value="1"/>
</dbReference>
<evidence type="ECO:0000313" key="12">
    <source>
        <dbReference type="Proteomes" id="UP001157946"/>
    </source>
</evidence>
<feature type="binding site" evidence="10">
    <location>
        <position position="269"/>
    </location>
    <ligand>
        <name>Zn(2+)</name>
        <dbReference type="ChEBI" id="CHEBI:29105"/>
        <label>2</label>
        <note>catalytic</note>
    </ligand>
</feature>
<evidence type="ECO:0000256" key="7">
    <source>
        <dbReference type="ARBA" id="ARBA00022801"/>
    </source>
</evidence>
<dbReference type="Proteomes" id="UP001157946">
    <property type="component" value="Unassembled WGS sequence"/>
</dbReference>
<evidence type="ECO:0000313" key="11">
    <source>
        <dbReference type="EMBL" id="SMP01269.1"/>
    </source>
</evidence>
<comment type="subunit">
    <text evidence="1 10">Homodimer.</text>
</comment>
<evidence type="ECO:0000256" key="3">
    <source>
        <dbReference type="ARBA" id="ARBA00022694"/>
    </source>
</evidence>
<dbReference type="HAMAP" id="MF_01818">
    <property type="entry name" value="RNase_Z_BN"/>
    <property type="match status" value="1"/>
</dbReference>
<comment type="catalytic activity">
    <reaction evidence="10">
        <text>Endonucleolytic cleavage of RNA, removing extra 3' nucleotides from tRNA precursor, generating 3' termini of tRNAs. A 3'-hydroxy group is left at the tRNA terminus and a 5'-phosphoryl group is left at the trailer molecule.</text>
        <dbReference type="EC" id="3.1.26.11"/>
    </reaction>
</comment>
<comment type="caution">
    <text evidence="11">The sequence shown here is derived from an EMBL/GenBank/DDBJ whole genome shotgun (WGS) entry which is preliminary data.</text>
</comment>
<dbReference type="AlphaFoldDB" id="A0AA45WIV3"/>
<feature type="binding site" evidence="10">
    <location>
        <position position="140"/>
    </location>
    <ligand>
        <name>Zn(2+)</name>
        <dbReference type="ChEBI" id="CHEBI:29105"/>
        <label>1</label>
        <note>catalytic</note>
    </ligand>
</feature>
<protein>
    <recommendedName>
        <fullName evidence="2 10">Ribonuclease Z</fullName>
        <shortName evidence="10">RNase Z</shortName>
        <ecNumber evidence="2 10">3.1.26.11</ecNumber>
    </recommendedName>
    <alternativeName>
        <fullName evidence="10">tRNA 3 endonuclease</fullName>
    </alternativeName>
    <alternativeName>
        <fullName evidence="10">tRNase Z</fullName>
    </alternativeName>
</protein>
<keyword evidence="4 10" id="KW-0540">Nuclease</keyword>
<feature type="binding site" evidence="10">
    <location>
        <position position="68"/>
    </location>
    <ligand>
        <name>Zn(2+)</name>
        <dbReference type="ChEBI" id="CHEBI:29105"/>
        <label>2</label>
        <note>catalytic</note>
    </ligand>
</feature>
<dbReference type="PANTHER" id="PTHR46018">
    <property type="entry name" value="ZINC PHOSPHODIESTERASE ELAC PROTEIN 1"/>
    <property type="match status" value="1"/>
</dbReference>